<feature type="transmembrane region" description="Helical" evidence="7">
    <location>
        <begin position="421"/>
        <end position="442"/>
    </location>
</feature>
<dbReference type="OrthoDB" id="5711186at2"/>
<feature type="domain" description="MacB-like periplasmic core" evidence="9">
    <location>
        <begin position="428"/>
        <end position="652"/>
    </location>
</feature>
<evidence type="ECO:0000256" key="3">
    <source>
        <dbReference type="ARBA" id="ARBA00022692"/>
    </source>
</evidence>
<dbReference type="InterPro" id="IPR050250">
    <property type="entry name" value="Macrolide_Exporter_MacB"/>
</dbReference>
<keyword evidence="2" id="KW-1003">Cell membrane</keyword>
<dbReference type="EMBL" id="CP001032">
    <property type="protein sequence ID" value="ACB75098.1"/>
    <property type="molecule type" value="Genomic_DNA"/>
</dbReference>
<evidence type="ECO:0000256" key="1">
    <source>
        <dbReference type="ARBA" id="ARBA00004651"/>
    </source>
</evidence>
<dbReference type="Proteomes" id="UP000007013">
    <property type="component" value="Chromosome"/>
</dbReference>
<organism evidence="10 11">
    <name type="scientific">Opitutus terrae (strain DSM 11246 / JCM 15787 / PB90-1)</name>
    <dbReference type="NCBI Taxonomy" id="452637"/>
    <lineage>
        <taxon>Bacteria</taxon>
        <taxon>Pseudomonadati</taxon>
        <taxon>Verrucomicrobiota</taxon>
        <taxon>Opitutia</taxon>
        <taxon>Opitutales</taxon>
        <taxon>Opitutaceae</taxon>
        <taxon>Opitutus</taxon>
    </lineage>
</organism>
<dbReference type="GO" id="GO:0005886">
    <property type="term" value="C:plasma membrane"/>
    <property type="evidence" value="ECO:0007669"/>
    <property type="project" value="UniProtKB-SubCell"/>
</dbReference>
<feature type="transmembrane region" description="Helical" evidence="7">
    <location>
        <begin position="276"/>
        <end position="303"/>
    </location>
</feature>
<dbReference type="Pfam" id="PF12704">
    <property type="entry name" value="MacB_PCD"/>
    <property type="match status" value="2"/>
</dbReference>
<dbReference type="HOGENOM" id="CLU_009433_1_0_0"/>
<dbReference type="RefSeq" id="WP_012374635.1">
    <property type="nucleotide sequence ID" value="NC_010571.1"/>
</dbReference>
<evidence type="ECO:0000313" key="11">
    <source>
        <dbReference type="Proteomes" id="UP000007013"/>
    </source>
</evidence>
<feature type="transmembrane region" description="Helical" evidence="7">
    <location>
        <begin position="773"/>
        <end position="794"/>
    </location>
</feature>
<dbReference type="PANTHER" id="PTHR30572:SF4">
    <property type="entry name" value="ABC TRANSPORTER PERMEASE YTRF"/>
    <property type="match status" value="1"/>
</dbReference>
<dbReference type="PANTHER" id="PTHR30572">
    <property type="entry name" value="MEMBRANE COMPONENT OF TRANSPORTER-RELATED"/>
    <property type="match status" value="1"/>
</dbReference>
<evidence type="ECO:0000259" key="9">
    <source>
        <dbReference type="Pfam" id="PF12704"/>
    </source>
</evidence>
<accession>B1ZWY7</accession>
<evidence type="ECO:0000313" key="10">
    <source>
        <dbReference type="EMBL" id="ACB75098.1"/>
    </source>
</evidence>
<sequence length="809" mass="86493">MNDFRHALRQLAKAPGFTAITLLTLALCIGANSAIFSVVHAVLLKPYPWRDSDRLVYVYNTYPLMGLPDAGVSIPDYLDRHEAVRGFADSAIYHYASFNLADSGTAERVSAVRASPSLFSTLQSGAALGRVFTDEEAQPGRDRVVVLSHACWQTRFAGDPGIVGHTLRLNGEPYTVVGVMPRDFYFPAPRIQLWVPFAFTPEQRSDQERGHEFSTMIARLRPDTDLAAIQRELDALQRRNAERLPDSRQFWETSGFGGRVTGFLARNVRDVRSMLWLVQAGVAAALLIGCANVASLLLARALARERELAIRAALGAARSRLVRLLLSESLVLFLVGGALGLLVALGGIRGLSAFGLTLLPRAYGVQLDLTIFGFTLACALATGLAFGAMPAWSASRGEAAGALKESGERASGGRRTQRLRATLVVGEIALAVMLLATASLLIKSVQRLEAQNPGFVAENVLSAKLTLAGPAYEDPSHRTAACERLLEQVRPLPGVTRAAITSSLPFGGSFSQSSYDIDGYTPPAGQPKPHGFRISVTPDYFAALQIPLLRGRTFTAQDDARANPVVIVDRVMADRYWPGEDPIDRVIIRGGGPEPVRCTVIGVVAAAKNQSLENPVSKETLYYPFAQLPDEYATVVVKTTVAAESLVAPIRAAMATVDPAQPLYDVKTLTSRVDEALLARRAPMALLSLFSGVALLLAALGVYGVLAFAVVQRTTEFGIRLALGATPRGIAWLVLRQGTVLVAVGVAAGLAGYLALSRVVGQLLFGVSPADPLALSLAPLVLAAIALLACVLPARRATKVDPMVALRAQ</sequence>
<dbReference type="InterPro" id="IPR025857">
    <property type="entry name" value="MacB_PCD"/>
</dbReference>
<dbReference type="Pfam" id="PF02687">
    <property type="entry name" value="FtsX"/>
    <property type="match status" value="2"/>
</dbReference>
<keyword evidence="11" id="KW-1185">Reference proteome</keyword>
<feature type="domain" description="ABC3 transporter permease C-terminal" evidence="8">
    <location>
        <begin position="283"/>
        <end position="390"/>
    </location>
</feature>
<feature type="domain" description="ABC3 transporter permease C-terminal" evidence="8">
    <location>
        <begin position="689"/>
        <end position="802"/>
    </location>
</feature>
<name>B1ZWY7_OPITP</name>
<feature type="transmembrane region" description="Helical" evidence="7">
    <location>
        <begin position="369"/>
        <end position="389"/>
    </location>
</feature>
<proteinExistence type="inferred from homology"/>
<keyword evidence="5 7" id="KW-0472">Membrane</keyword>
<dbReference type="eggNOG" id="COG0577">
    <property type="taxonomic scope" value="Bacteria"/>
</dbReference>
<feature type="domain" description="MacB-like periplasmic core" evidence="9">
    <location>
        <begin position="18"/>
        <end position="235"/>
    </location>
</feature>
<gene>
    <name evidence="10" type="ordered locus">Oter_1814</name>
</gene>
<evidence type="ECO:0000256" key="5">
    <source>
        <dbReference type="ARBA" id="ARBA00023136"/>
    </source>
</evidence>
<evidence type="ECO:0000256" key="6">
    <source>
        <dbReference type="ARBA" id="ARBA00038076"/>
    </source>
</evidence>
<comment type="subcellular location">
    <subcellularLocation>
        <location evidence="1">Cell membrane</location>
        <topology evidence="1">Multi-pass membrane protein</topology>
    </subcellularLocation>
</comment>
<dbReference type="InterPro" id="IPR003838">
    <property type="entry name" value="ABC3_permease_C"/>
</dbReference>
<dbReference type="NCBIfam" id="TIGR03434">
    <property type="entry name" value="ADOP"/>
    <property type="match status" value="1"/>
</dbReference>
<comment type="similarity">
    <text evidence="6">Belongs to the ABC-4 integral membrane protein family.</text>
</comment>
<protein>
    <submittedName>
        <fullName evidence="10">Permease</fullName>
    </submittedName>
</protein>
<keyword evidence="3 7" id="KW-0812">Transmembrane</keyword>
<evidence type="ECO:0000256" key="2">
    <source>
        <dbReference type="ARBA" id="ARBA00022475"/>
    </source>
</evidence>
<dbReference type="InterPro" id="IPR017800">
    <property type="entry name" value="ADOP"/>
</dbReference>
<keyword evidence="4 7" id="KW-1133">Transmembrane helix</keyword>
<reference evidence="10 11" key="1">
    <citation type="journal article" date="2011" name="J. Bacteriol.">
        <title>Genome sequence of the verrucomicrobium Opitutus terrae PB90-1, an abundant inhabitant of rice paddy soil ecosystems.</title>
        <authorList>
            <person name="van Passel M.W."/>
            <person name="Kant R."/>
            <person name="Palva A."/>
            <person name="Copeland A."/>
            <person name="Lucas S."/>
            <person name="Lapidus A."/>
            <person name="Glavina del Rio T."/>
            <person name="Pitluck S."/>
            <person name="Goltsman E."/>
            <person name="Clum A."/>
            <person name="Sun H."/>
            <person name="Schmutz J."/>
            <person name="Larimer F.W."/>
            <person name="Land M.L."/>
            <person name="Hauser L."/>
            <person name="Kyrpides N."/>
            <person name="Mikhailova N."/>
            <person name="Richardson P.P."/>
            <person name="Janssen P.H."/>
            <person name="de Vos W.M."/>
            <person name="Smidt H."/>
        </authorList>
    </citation>
    <scope>NUCLEOTIDE SEQUENCE [LARGE SCALE GENOMIC DNA]</scope>
    <source>
        <strain evidence="11">DSM 11246 / JCM 15787 / PB90-1</strain>
    </source>
</reference>
<dbReference type="AlphaFoldDB" id="B1ZWY7"/>
<dbReference type="STRING" id="452637.Oter_1814"/>
<feature type="transmembrane region" description="Helical" evidence="7">
    <location>
        <begin position="324"/>
        <end position="349"/>
    </location>
</feature>
<dbReference type="KEGG" id="ote:Oter_1814"/>
<feature type="transmembrane region" description="Helical" evidence="7">
    <location>
        <begin position="730"/>
        <end position="753"/>
    </location>
</feature>
<feature type="transmembrane region" description="Helical" evidence="7">
    <location>
        <begin position="684"/>
        <end position="709"/>
    </location>
</feature>
<evidence type="ECO:0000256" key="7">
    <source>
        <dbReference type="SAM" id="Phobius"/>
    </source>
</evidence>
<dbReference type="GO" id="GO:0022857">
    <property type="term" value="F:transmembrane transporter activity"/>
    <property type="evidence" value="ECO:0007669"/>
    <property type="project" value="TreeGrafter"/>
</dbReference>
<evidence type="ECO:0000259" key="8">
    <source>
        <dbReference type="Pfam" id="PF02687"/>
    </source>
</evidence>
<evidence type="ECO:0000256" key="4">
    <source>
        <dbReference type="ARBA" id="ARBA00022989"/>
    </source>
</evidence>